<dbReference type="PANTHER" id="PTHR34580">
    <property type="match status" value="1"/>
</dbReference>
<dbReference type="Gene3D" id="1.10.10.10">
    <property type="entry name" value="Winged helix-like DNA-binding domain superfamily/Winged helix DNA-binding domain"/>
    <property type="match status" value="1"/>
</dbReference>
<name>A0ABT1WF63_9BURK</name>
<evidence type="ECO:0000259" key="3">
    <source>
        <dbReference type="PROSITE" id="PS51000"/>
    </source>
</evidence>
<accession>A0ABT1WF63</accession>
<gene>
    <name evidence="4" type="ORF">NQT62_06850</name>
</gene>
<keyword evidence="2" id="KW-0804">Transcription</keyword>
<keyword evidence="5" id="KW-1185">Reference proteome</keyword>
<protein>
    <submittedName>
        <fullName evidence="4">HTH domain-containing protein</fullName>
    </submittedName>
</protein>
<evidence type="ECO:0000256" key="1">
    <source>
        <dbReference type="ARBA" id="ARBA00023015"/>
    </source>
</evidence>
<organism evidence="4 5">
    <name type="scientific">Limnobacter humi</name>
    <dbReference type="NCBI Taxonomy" id="1778671"/>
    <lineage>
        <taxon>Bacteria</taxon>
        <taxon>Pseudomonadati</taxon>
        <taxon>Pseudomonadota</taxon>
        <taxon>Betaproteobacteria</taxon>
        <taxon>Burkholderiales</taxon>
        <taxon>Burkholderiaceae</taxon>
        <taxon>Limnobacter</taxon>
    </lineage>
</organism>
<dbReference type="Proteomes" id="UP001204142">
    <property type="component" value="Unassembled WGS sequence"/>
</dbReference>
<dbReference type="PROSITE" id="PS51000">
    <property type="entry name" value="HTH_DEOR_2"/>
    <property type="match status" value="1"/>
</dbReference>
<dbReference type="InterPro" id="IPR036388">
    <property type="entry name" value="WH-like_DNA-bd_sf"/>
</dbReference>
<dbReference type="Pfam" id="PF08279">
    <property type="entry name" value="HTH_11"/>
    <property type="match status" value="1"/>
</dbReference>
<dbReference type="EMBL" id="JANIGO010000002">
    <property type="protein sequence ID" value="MCQ8896155.1"/>
    <property type="molecule type" value="Genomic_DNA"/>
</dbReference>
<proteinExistence type="predicted"/>
<keyword evidence="1" id="KW-0805">Transcription regulation</keyword>
<dbReference type="RefSeq" id="WP_256763916.1">
    <property type="nucleotide sequence ID" value="NZ_JANIGO010000002.1"/>
</dbReference>
<dbReference type="InterPro" id="IPR051534">
    <property type="entry name" value="CBASS_pafABC_assoc_protein"/>
</dbReference>
<reference evidence="4 5" key="1">
    <citation type="submission" date="2022-07" db="EMBL/GenBank/DDBJ databases">
        <authorList>
            <person name="Xamxidin M."/>
            <person name="Wu M."/>
        </authorList>
    </citation>
    <scope>NUCLEOTIDE SEQUENCE [LARGE SCALE GENOMIC DNA]</scope>
    <source>
        <strain evidence="4 5">NBRC 111650</strain>
    </source>
</reference>
<dbReference type="InterPro" id="IPR013196">
    <property type="entry name" value="HTH_11"/>
</dbReference>
<dbReference type="PANTHER" id="PTHR34580:SF3">
    <property type="entry name" value="PROTEIN PAFB"/>
    <property type="match status" value="1"/>
</dbReference>
<evidence type="ECO:0000256" key="2">
    <source>
        <dbReference type="ARBA" id="ARBA00023163"/>
    </source>
</evidence>
<dbReference type="InterPro" id="IPR036390">
    <property type="entry name" value="WH_DNA-bd_sf"/>
</dbReference>
<evidence type="ECO:0000313" key="4">
    <source>
        <dbReference type="EMBL" id="MCQ8896155.1"/>
    </source>
</evidence>
<evidence type="ECO:0000313" key="5">
    <source>
        <dbReference type="Proteomes" id="UP001204142"/>
    </source>
</evidence>
<dbReference type="SUPFAM" id="SSF46785">
    <property type="entry name" value="Winged helix' DNA-binding domain"/>
    <property type="match status" value="1"/>
</dbReference>
<sequence>MSLWYLVAQRHGSMGEDIMINNDRLFQIDQLIQAHGVVSKEALMKRLGVSWATLKRDLSHLRDDLHAPIVFDRAAGGYRFEAAKGGKSAKYQAKHPWFNAQETHAVLAAHQWFAALDKKGNLGPHIQPVMARLAGILEVDGLSADEAIKRIQVDPSHTPSADVPHFELVALALLKRQRLLLQVKEKGSKTGNTVEVSPQRLVQQRNQWTLEAQQHPKGNLLGVALSSVTAAEMLETKAKQVAQKSLDDAFAKKR</sequence>
<comment type="caution">
    <text evidence="4">The sequence shown here is derived from an EMBL/GenBank/DDBJ whole genome shotgun (WGS) entry which is preliminary data.</text>
</comment>
<feature type="domain" description="HTH deoR-type" evidence="3">
    <location>
        <begin position="21"/>
        <end position="80"/>
    </location>
</feature>
<dbReference type="InterPro" id="IPR001034">
    <property type="entry name" value="DeoR_HTH"/>
</dbReference>